<organism evidence="1 2">
    <name type="scientific">Mugilogobius chulae</name>
    <name type="common">yellowstripe goby</name>
    <dbReference type="NCBI Taxonomy" id="88201"/>
    <lineage>
        <taxon>Eukaryota</taxon>
        <taxon>Metazoa</taxon>
        <taxon>Chordata</taxon>
        <taxon>Craniata</taxon>
        <taxon>Vertebrata</taxon>
        <taxon>Euteleostomi</taxon>
        <taxon>Actinopterygii</taxon>
        <taxon>Neopterygii</taxon>
        <taxon>Teleostei</taxon>
        <taxon>Neoteleostei</taxon>
        <taxon>Acanthomorphata</taxon>
        <taxon>Gobiaria</taxon>
        <taxon>Gobiiformes</taxon>
        <taxon>Gobioidei</taxon>
        <taxon>Gobiidae</taxon>
        <taxon>Gobionellinae</taxon>
        <taxon>Mugilogobius</taxon>
    </lineage>
</organism>
<dbReference type="Proteomes" id="UP001460270">
    <property type="component" value="Unassembled WGS sequence"/>
</dbReference>
<sequence length="138" mass="15825">IGLSFNDKRNMLIHSTFTLSSTTAEPEDDGQASAVLSHKQNKVSAVSVTCSLQQEHWKNAIQKARARPDPWAEFHLEEKETEPCVRYRYNAVRGEWAQDEVHIKWLHSRLGKAPCESASEREYKVYPHDVQKQSGLFT</sequence>
<evidence type="ECO:0000313" key="1">
    <source>
        <dbReference type="EMBL" id="KAK7878938.1"/>
    </source>
</evidence>
<evidence type="ECO:0000313" key="2">
    <source>
        <dbReference type="Proteomes" id="UP001460270"/>
    </source>
</evidence>
<protein>
    <submittedName>
        <fullName evidence="1">Uncharacterized protein</fullName>
    </submittedName>
</protein>
<keyword evidence="2" id="KW-1185">Reference proteome</keyword>
<comment type="caution">
    <text evidence="1">The sequence shown here is derived from an EMBL/GenBank/DDBJ whole genome shotgun (WGS) entry which is preliminary data.</text>
</comment>
<dbReference type="AlphaFoldDB" id="A0AAW0MKU8"/>
<name>A0AAW0MKU8_9GOBI</name>
<gene>
    <name evidence="1" type="ORF">WMY93_034216</name>
</gene>
<proteinExistence type="predicted"/>
<accession>A0AAW0MKU8</accession>
<reference evidence="2" key="1">
    <citation type="submission" date="2024-04" db="EMBL/GenBank/DDBJ databases">
        <title>Salinicola lusitanus LLJ914,a marine bacterium isolated from the Okinawa Trough.</title>
        <authorList>
            <person name="Li J."/>
        </authorList>
    </citation>
    <scope>NUCLEOTIDE SEQUENCE [LARGE SCALE GENOMIC DNA]</scope>
</reference>
<feature type="non-terminal residue" evidence="1">
    <location>
        <position position="1"/>
    </location>
</feature>
<dbReference type="EMBL" id="JBBPFD010000424">
    <property type="protein sequence ID" value="KAK7878938.1"/>
    <property type="molecule type" value="Genomic_DNA"/>
</dbReference>